<evidence type="ECO:0000313" key="11">
    <source>
        <dbReference type="EMBL" id="KIM82954.1"/>
    </source>
</evidence>
<evidence type="ECO:0000256" key="10">
    <source>
        <dbReference type="SAM" id="Phobius"/>
    </source>
</evidence>
<dbReference type="PROSITE" id="PS50920">
    <property type="entry name" value="SOLCAR"/>
    <property type="match status" value="3"/>
</dbReference>
<dbReference type="GO" id="GO:0031966">
    <property type="term" value="C:mitochondrial membrane"/>
    <property type="evidence" value="ECO:0007669"/>
    <property type="project" value="UniProtKB-SubCell"/>
</dbReference>
<evidence type="ECO:0000256" key="4">
    <source>
        <dbReference type="ARBA" id="ARBA00022692"/>
    </source>
</evidence>
<feature type="transmembrane region" description="Helical" evidence="10">
    <location>
        <begin position="163"/>
        <end position="181"/>
    </location>
</feature>
<evidence type="ECO:0000256" key="7">
    <source>
        <dbReference type="ARBA" id="ARBA00023136"/>
    </source>
</evidence>
<dbReference type="AlphaFoldDB" id="A0A0C3FT78"/>
<dbReference type="STRING" id="765440.A0A0C3FT78"/>
<keyword evidence="6" id="KW-0496">Mitochondrion</keyword>
<feature type="repeat" description="Solcar" evidence="8">
    <location>
        <begin position="9"/>
        <end position="90"/>
    </location>
</feature>
<dbReference type="InterPro" id="IPR023395">
    <property type="entry name" value="MCP_dom_sf"/>
</dbReference>
<sequence>MAAKSELKLIDPAVLFAASTSSILSRVVCHPLDTIRLRIQTHPSATLPPLSELIPKPAFRGLYAGLPVAIVIGIPALSVYLSAYEGAKAVLSKSTQIEDGSLMKQLPIFLAAGMTAEVASAAIWTPMDVVKSRLQKGEDGTNSARVLISRIWKEEGYRGVFRGYWMSIAVWGPQVSFYWMLYESLKSRFIPGYTPSSSRAPSQSISGLSEESLTLRYLLTSCVACGISVTVTNPIDAVQARWQTSAGKAGGLTDIVKTMWRIGGTGAFLRGIGARVAYTIPANAISMTTYELVKRKYQQRSL</sequence>
<dbReference type="GO" id="GO:0005381">
    <property type="term" value="F:iron ion transmembrane transporter activity"/>
    <property type="evidence" value="ECO:0007669"/>
    <property type="project" value="UniProtKB-ARBA"/>
</dbReference>
<evidence type="ECO:0000256" key="3">
    <source>
        <dbReference type="ARBA" id="ARBA00022448"/>
    </source>
</evidence>
<dbReference type="HOGENOM" id="CLU_015166_3_5_1"/>
<dbReference type="InterPro" id="IPR018108">
    <property type="entry name" value="MCP_transmembrane"/>
</dbReference>
<reference evidence="12" key="2">
    <citation type="submission" date="2015-01" db="EMBL/GenBank/DDBJ databases">
        <title>Evolutionary Origins and Diversification of the Mycorrhizal Mutualists.</title>
        <authorList>
            <consortium name="DOE Joint Genome Institute"/>
            <consortium name="Mycorrhizal Genomics Consortium"/>
            <person name="Kohler A."/>
            <person name="Kuo A."/>
            <person name="Nagy L.G."/>
            <person name="Floudas D."/>
            <person name="Copeland A."/>
            <person name="Barry K.W."/>
            <person name="Cichocki N."/>
            <person name="Veneault-Fourrey C."/>
            <person name="LaButti K."/>
            <person name="Lindquist E.A."/>
            <person name="Lipzen A."/>
            <person name="Lundell T."/>
            <person name="Morin E."/>
            <person name="Murat C."/>
            <person name="Riley R."/>
            <person name="Ohm R."/>
            <person name="Sun H."/>
            <person name="Tunlid A."/>
            <person name="Henrissat B."/>
            <person name="Grigoriev I.V."/>
            <person name="Hibbett D.S."/>
            <person name="Martin F."/>
        </authorList>
    </citation>
    <scope>NUCLEOTIDE SEQUENCE [LARGE SCALE GENOMIC DNA]</scope>
    <source>
        <strain evidence="12">F 1598</strain>
    </source>
</reference>
<dbReference type="EMBL" id="KN832992">
    <property type="protein sequence ID" value="KIM82954.1"/>
    <property type="molecule type" value="Genomic_DNA"/>
</dbReference>
<evidence type="ECO:0008006" key="13">
    <source>
        <dbReference type="Google" id="ProtNLM"/>
    </source>
</evidence>
<reference evidence="11 12" key="1">
    <citation type="submission" date="2014-04" db="EMBL/GenBank/DDBJ databases">
        <authorList>
            <consortium name="DOE Joint Genome Institute"/>
            <person name="Kuo A."/>
            <person name="Tarkka M."/>
            <person name="Buscot F."/>
            <person name="Kohler A."/>
            <person name="Nagy L.G."/>
            <person name="Floudas D."/>
            <person name="Copeland A."/>
            <person name="Barry K.W."/>
            <person name="Cichocki N."/>
            <person name="Veneault-Fourrey C."/>
            <person name="LaButti K."/>
            <person name="Lindquist E.A."/>
            <person name="Lipzen A."/>
            <person name="Lundell T."/>
            <person name="Morin E."/>
            <person name="Murat C."/>
            <person name="Sun H."/>
            <person name="Tunlid A."/>
            <person name="Henrissat B."/>
            <person name="Grigoriev I.V."/>
            <person name="Hibbett D.S."/>
            <person name="Martin F."/>
            <person name="Nordberg H.P."/>
            <person name="Cantor M.N."/>
            <person name="Hua S.X."/>
        </authorList>
    </citation>
    <scope>NUCLEOTIDE SEQUENCE [LARGE SCALE GENOMIC DNA]</scope>
    <source>
        <strain evidence="11 12">F 1598</strain>
    </source>
</reference>
<gene>
    <name evidence="11" type="ORF">PILCRDRAFT_819754</name>
</gene>
<dbReference type="Proteomes" id="UP000054166">
    <property type="component" value="Unassembled WGS sequence"/>
</dbReference>
<dbReference type="PANTHER" id="PTHR45758">
    <property type="entry name" value="MITOFERRIN-1-RELATED"/>
    <property type="match status" value="1"/>
</dbReference>
<feature type="repeat" description="Solcar" evidence="8">
    <location>
        <begin position="212"/>
        <end position="296"/>
    </location>
</feature>
<evidence type="ECO:0000256" key="6">
    <source>
        <dbReference type="ARBA" id="ARBA00023128"/>
    </source>
</evidence>
<feature type="transmembrane region" description="Helical" evidence="10">
    <location>
        <begin position="62"/>
        <end position="84"/>
    </location>
</feature>
<evidence type="ECO:0000256" key="2">
    <source>
        <dbReference type="ARBA" id="ARBA00006375"/>
    </source>
</evidence>
<dbReference type="OrthoDB" id="250329at2759"/>
<dbReference type="InParanoid" id="A0A0C3FT78"/>
<evidence type="ECO:0000256" key="5">
    <source>
        <dbReference type="ARBA" id="ARBA00022989"/>
    </source>
</evidence>
<organism evidence="11 12">
    <name type="scientific">Piloderma croceum (strain F 1598)</name>
    <dbReference type="NCBI Taxonomy" id="765440"/>
    <lineage>
        <taxon>Eukaryota</taxon>
        <taxon>Fungi</taxon>
        <taxon>Dikarya</taxon>
        <taxon>Basidiomycota</taxon>
        <taxon>Agaricomycotina</taxon>
        <taxon>Agaricomycetes</taxon>
        <taxon>Agaricomycetidae</taxon>
        <taxon>Atheliales</taxon>
        <taxon>Atheliaceae</taxon>
        <taxon>Piloderma</taxon>
    </lineage>
</organism>
<evidence type="ECO:0000256" key="8">
    <source>
        <dbReference type="PROSITE-ProRule" id="PRU00282"/>
    </source>
</evidence>
<dbReference type="Gene3D" id="1.50.40.10">
    <property type="entry name" value="Mitochondrial carrier domain"/>
    <property type="match status" value="1"/>
</dbReference>
<accession>A0A0C3FT78</accession>
<keyword evidence="4 8" id="KW-0812">Transmembrane</keyword>
<keyword evidence="12" id="KW-1185">Reference proteome</keyword>
<proteinExistence type="inferred from homology"/>
<comment type="subcellular location">
    <subcellularLocation>
        <location evidence="1">Mitochondrion membrane</location>
        <topology evidence="1">Multi-pass membrane protein</topology>
    </subcellularLocation>
</comment>
<dbReference type="Pfam" id="PF00153">
    <property type="entry name" value="Mito_carr"/>
    <property type="match status" value="3"/>
</dbReference>
<dbReference type="PANTHER" id="PTHR45758:SF3">
    <property type="entry name" value="MITOCHONDRIAL SUBSTRATE CARRIER FAMILY PROTEIN E"/>
    <property type="match status" value="1"/>
</dbReference>
<protein>
    <recommendedName>
        <fullName evidence="13">Mitochondrial carrier</fullName>
    </recommendedName>
</protein>
<feature type="repeat" description="Solcar" evidence="8">
    <location>
        <begin position="104"/>
        <end position="188"/>
    </location>
</feature>
<keyword evidence="3 9" id="KW-0813">Transport</keyword>
<evidence type="ECO:0000313" key="12">
    <source>
        <dbReference type="Proteomes" id="UP000054166"/>
    </source>
</evidence>
<evidence type="ECO:0000256" key="9">
    <source>
        <dbReference type="RuleBase" id="RU000488"/>
    </source>
</evidence>
<name>A0A0C3FT78_PILCF</name>
<evidence type="ECO:0000256" key="1">
    <source>
        <dbReference type="ARBA" id="ARBA00004225"/>
    </source>
</evidence>
<dbReference type="SUPFAM" id="SSF103506">
    <property type="entry name" value="Mitochondrial carrier"/>
    <property type="match status" value="1"/>
</dbReference>
<comment type="similarity">
    <text evidence="2 9">Belongs to the mitochondrial carrier (TC 2.A.29) family.</text>
</comment>
<keyword evidence="7 8" id="KW-0472">Membrane</keyword>
<keyword evidence="5 10" id="KW-1133">Transmembrane helix</keyword>